<accession>A0AAW1LGC8</accession>
<keyword evidence="2" id="KW-1185">Reference proteome</keyword>
<organism evidence="1 2">
    <name type="scientific">Popillia japonica</name>
    <name type="common">Japanese beetle</name>
    <dbReference type="NCBI Taxonomy" id="7064"/>
    <lineage>
        <taxon>Eukaryota</taxon>
        <taxon>Metazoa</taxon>
        <taxon>Ecdysozoa</taxon>
        <taxon>Arthropoda</taxon>
        <taxon>Hexapoda</taxon>
        <taxon>Insecta</taxon>
        <taxon>Pterygota</taxon>
        <taxon>Neoptera</taxon>
        <taxon>Endopterygota</taxon>
        <taxon>Coleoptera</taxon>
        <taxon>Polyphaga</taxon>
        <taxon>Scarabaeiformia</taxon>
        <taxon>Scarabaeidae</taxon>
        <taxon>Rutelinae</taxon>
        <taxon>Popillia</taxon>
    </lineage>
</organism>
<dbReference type="AlphaFoldDB" id="A0AAW1LGC8"/>
<sequence>MLGVRTIQPALNHRQHGRHGRASDVSLIRYIRCCRVVAEAAVKGHFTWMRPRTGAEWEGTCFPHRSTQPPTTSV</sequence>
<dbReference type="Proteomes" id="UP001458880">
    <property type="component" value="Unassembled WGS sequence"/>
</dbReference>
<reference evidence="1 2" key="1">
    <citation type="journal article" date="2024" name="BMC Genomics">
        <title>De novo assembly and annotation of Popillia japonica's genome with initial clues to its potential as an invasive pest.</title>
        <authorList>
            <person name="Cucini C."/>
            <person name="Boschi S."/>
            <person name="Funari R."/>
            <person name="Cardaioli E."/>
            <person name="Iannotti N."/>
            <person name="Marturano G."/>
            <person name="Paoli F."/>
            <person name="Bruttini M."/>
            <person name="Carapelli A."/>
            <person name="Frati F."/>
            <person name="Nardi F."/>
        </authorList>
    </citation>
    <scope>NUCLEOTIDE SEQUENCE [LARGE SCALE GENOMIC DNA]</scope>
    <source>
        <strain evidence="1">DMR45628</strain>
    </source>
</reference>
<evidence type="ECO:0000313" key="1">
    <source>
        <dbReference type="EMBL" id="KAK9732043.1"/>
    </source>
</evidence>
<protein>
    <submittedName>
        <fullName evidence="1">Uncharacterized protein</fullName>
    </submittedName>
</protein>
<comment type="caution">
    <text evidence="1">The sequence shown here is derived from an EMBL/GenBank/DDBJ whole genome shotgun (WGS) entry which is preliminary data.</text>
</comment>
<proteinExistence type="predicted"/>
<dbReference type="EMBL" id="JASPKY010000123">
    <property type="protein sequence ID" value="KAK9732043.1"/>
    <property type="molecule type" value="Genomic_DNA"/>
</dbReference>
<evidence type="ECO:0000313" key="2">
    <source>
        <dbReference type="Proteomes" id="UP001458880"/>
    </source>
</evidence>
<name>A0AAW1LGC8_POPJA</name>
<gene>
    <name evidence="1" type="ORF">QE152_g13124</name>
</gene>